<feature type="transmembrane region" description="Helical" evidence="5">
    <location>
        <begin position="481"/>
        <end position="499"/>
    </location>
</feature>
<feature type="transmembrane region" description="Helical" evidence="5">
    <location>
        <begin position="120"/>
        <end position="137"/>
    </location>
</feature>
<evidence type="ECO:0000259" key="6">
    <source>
        <dbReference type="Pfam" id="PF00361"/>
    </source>
</evidence>
<evidence type="ECO:0000313" key="8">
    <source>
        <dbReference type="EMBL" id="MFC7204150.1"/>
    </source>
</evidence>
<keyword evidence="2 5" id="KW-0812">Transmembrane</keyword>
<dbReference type="NCBIfam" id="TIGR01974">
    <property type="entry name" value="NDH_I_L"/>
    <property type="match status" value="1"/>
</dbReference>
<dbReference type="InterPro" id="IPR001750">
    <property type="entry name" value="ND/Mrp_TM"/>
</dbReference>
<dbReference type="GO" id="GO:0016020">
    <property type="term" value="C:membrane"/>
    <property type="evidence" value="ECO:0007669"/>
    <property type="project" value="UniProtKB-SubCell"/>
</dbReference>
<feature type="transmembrane region" description="Helical" evidence="5">
    <location>
        <begin position="183"/>
        <end position="202"/>
    </location>
</feature>
<feature type="transmembrane region" description="Helical" evidence="5">
    <location>
        <begin position="547"/>
        <end position="569"/>
    </location>
</feature>
<dbReference type="PANTHER" id="PTHR42829">
    <property type="entry name" value="NADH-UBIQUINONE OXIDOREDUCTASE CHAIN 5"/>
    <property type="match status" value="1"/>
</dbReference>
<feature type="transmembrane region" description="Helical" evidence="5">
    <location>
        <begin position="435"/>
        <end position="460"/>
    </location>
</feature>
<feature type="domain" description="NADH-Ubiquinone oxidoreductase (complex I) chain 5 N-terminal" evidence="7">
    <location>
        <begin position="68"/>
        <end position="121"/>
    </location>
</feature>
<feature type="transmembrane region" description="Helical" evidence="5">
    <location>
        <begin position="86"/>
        <end position="108"/>
    </location>
</feature>
<evidence type="ECO:0000256" key="5">
    <source>
        <dbReference type="SAM" id="Phobius"/>
    </source>
</evidence>
<dbReference type="InterPro" id="IPR003945">
    <property type="entry name" value="NU5C-like"/>
</dbReference>
<keyword evidence="4 5" id="KW-0472">Membrane</keyword>
<evidence type="ECO:0000256" key="1">
    <source>
        <dbReference type="ARBA" id="ARBA00004141"/>
    </source>
</evidence>
<evidence type="ECO:0000256" key="4">
    <source>
        <dbReference type="ARBA" id="ARBA00023136"/>
    </source>
</evidence>
<evidence type="ECO:0000313" key="9">
    <source>
        <dbReference type="Proteomes" id="UP001596481"/>
    </source>
</evidence>
<feature type="transmembrane region" description="Helical" evidence="5">
    <location>
        <begin position="143"/>
        <end position="162"/>
    </location>
</feature>
<feature type="transmembrane region" description="Helical" evidence="5">
    <location>
        <begin position="33"/>
        <end position="55"/>
    </location>
</feature>
<dbReference type="PRINTS" id="PR01435">
    <property type="entry name" value="NPOXDRDTASE5"/>
</dbReference>
<keyword evidence="3 5" id="KW-1133">Transmembrane helix</keyword>
<comment type="subcellular location">
    <subcellularLocation>
        <location evidence="1">Membrane</location>
        <topology evidence="1">Multi-pass membrane protein</topology>
    </subcellularLocation>
</comment>
<feature type="transmembrane region" description="Helical" evidence="5">
    <location>
        <begin position="650"/>
        <end position="672"/>
    </location>
</feature>
<dbReference type="Proteomes" id="UP001596481">
    <property type="component" value="Unassembled WGS sequence"/>
</dbReference>
<accession>A0ABD5ZFV0</accession>
<dbReference type="InterPro" id="IPR001516">
    <property type="entry name" value="Proton_antipo_N"/>
</dbReference>
<dbReference type="AlphaFoldDB" id="A0ABD5ZFV0"/>
<dbReference type="Gene3D" id="1.20.5.2700">
    <property type="match status" value="1"/>
</dbReference>
<dbReference type="NCBIfam" id="NF005141">
    <property type="entry name" value="PRK06590.1"/>
    <property type="match status" value="1"/>
</dbReference>
<sequence length="673" mass="71432">MAGILDFAPAIVLLPFLSFLIALGAGRYMPKGGALAGIGATAGSFLLSLATFVAVSGGQTYNQTIYTWAEGLDAVNLTFGLLIDPLSAMMLVIVTLIAFLVHVFSLGYMNDEGETGLARYYAGLGLFTASMLGFVVADNLLMAFMFFELVGLCSYLLIGFWFRQDGPPSAAKKAFLVTRFGDYFFLIGVVAVFATFGTAAFAGPESFPVLAEEALAGEHSVNTFLGMDAQTWFTVVGLLVLGGVVGKSAQFPLHTWLPDAMEGPTPVSALIHAATMVAAGVYLVARMYGFYALTPTTLAIIALIGGFTALFAATMGVVKREIKQVLAYSTISQYGYMMLGLGAGGYVAATFHLMTHAFFKALLFLGAGSVIIAMHHNENMWDMGGLKEKMPVTYYAFLSGSLALAGIVPFAGFWSKDEVLYETLIHGLGGSPILLAAYAMGLLAVFFTGFYTFRMVFLTFHGEPRSDTARDPHGVGWNVKAPLAVLGVLAATAGLVNMVPVEKLFGIKGIDFLHQFLDGSYDSLNAHHYAELIPYSSGYIGGEAGTVAIGAAVSLGLALAGAGLAYVLYNVPEPVEHTDKLGSIKTVLYNNYYQDEYQVWIATGVVQPISRVLDKFDQGVVDGVVNGISSVSLFTGSRVKRIQSGVVSNYAALLTLGLTALLLGLGLIGGWFA</sequence>
<dbReference type="Pfam" id="PF00662">
    <property type="entry name" value="Proton_antipo_N"/>
    <property type="match status" value="1"/>
</dbReference>
<dbReference type="InterPro" id="IPR018393">
    <property type="entry name" value="NADHpl_OxRdtase_5_subgr"/>
</dbReference>
<feature type="transmembrane region" description="Helical" evidence="5">
    <location>
        <begin position="394"/>
        <end position="415"/>
    </location>
</feature>
<proteinExistence type="predicted"/>
<dbReference type="PRINTS" id="PR01434">
    <property type="entry name" value="NADHDHGNASE5"/>
</dbReference>
<dbReference type="Pfam" id="PF00361">
    <property type="entry name" value="Proton_antipo_M"/>
    <property type="match status" value="1"/>
</dbReference>
<reference evidence="8 9" key="1">
    <citation type="journal article" date="2019" name="Int. J. Syst. Evol. Microbiol.">
        <title>The Global Catalogue of Microorganisms (GCM) 10K type strain sequencing project: providing services to taxonomists for standard genome sequencing and annotation.</title>
        <authorList>
            <consortium name="The Broad Institute Genomics Platform"/>
            <consortium name="The Broad Institute Genome Sequencing Center for Infectious Disease"/>
            <person name="Wu L."/>
            <person name="Ma J."/>
        </authorList>
    </citation>
    <scope>NUCLEOTIDE SEQUENCE [LARGE SCALE GENOMIC DNA]</scope>
    <source>
        <strain evidence="8 9">DSM 29988</strain>
    </source>
</reference>
<feature type="transmembrane region" description="Helical" evidence="5">
    <location>
        <begin position="353"/>
        <end position="373"/>
    </location>
</feature>
<name>A0ABD5ZFV0_9EURY</name>
<feature type="transmembrane region" description="Helical" evidence="5">
    <location>
        <begin position="267"/>
        <end position="285"/>
    </location>
</feature>
<feature type="transmembrane region" description="Helical" evidence="5">
    <location>
        <begin position="6"/>
        <end position="26"/>
    </location>
</feature>
<organism evidence="8 9">
    <name type="scientific">Haloferax namakaokahaiae</name>
    <dbReference type="NCBI Taxonomy" id="1748331"/>
    <lineage>
        <taxon>Archaea</taxon>
        <taxon>Methanobacteriati</taxon>
        <taxon>Methanobacteriota</taxon>
        <taxon>Stenosarchaea group</taxon>
        <taxon>Halobacteria</taxon>
        <taxon>Halobacteriales</taxon>
        <taxon>Haloferacaceae</taxon>
        <taxon>Haloferax</taxon>
    </lineage>
</organism>
<dbReference type="EMBL" id="JBHTAA010000005">
    <property type="protein sequence ID" value="MFC7204150.1"/>
    <property type="molecule type" value="Genomic_DNA"/>
</dbReference>
<evidence type="ECO:0000259" key="7">
    <source>
        <dbReference type="Pfam" id="PF00662"/>
    </source>
</evidence>
<feature type="domain" description="NADH:quinone oxidoreductase/Mrp antiporter transmembrane" evidence="6">
    <location>
        <begin position="137"/>
        <end position="423"/>
    </location>
</feature>
<gene>
    <name evidence="8" type="primary">nuoL</name>
    <name evidence="8" type="ORF">ACFQJC_11545</name>
</gene>
<dbReference type="RefSeq" id="WP_390223603.1">
    <property type="nucleotide sequence ID" value="NZ_JBHTAA010000005.1"/>
</dbReference>
<feature type="transmembrane region" description="Helical" evidence="5">
    <location>
        <begin position="297"/>
        <end position="318"/>
    </location>
</feature>
<feature type="transmembrane region" description="Helical" evidence="5">
    <location>
        <begin position="325"/>
        <end position="347"/>
    </location>
</feature>
<comment type="caution">
    <text evidence="8">The sequence shown here is derived from an EMBL/GenBank/DDBJ whole genome shotgun (WGS) entry which is preliminary data.</text>
</comment>
<dbReference type="PANTHER" id="PTHR42829:SF2">
    <property type="entry name" value="NADH-UBIQUINONE OXIDOREDUCTASE CHAIN 5"/>
    <property type="match status" value="1"/>
</dbReference>
<evidence type="ECO:0000256" key="3">
    <source>
        <dbReference type="ARBA" id="ARBA00022989"/>
    </source>
</evidence>
<feature type="transmembrane region" description="Helical" evidence="5">
    <location>
        <begin position="229"/>
        <end position="246"/>
    </location>
</feature>
<protein>
    <submittedName>
        <fullName evidence="8">NADH-quinone oxidoreductase subunit L</fullName>
    </submittedName>
</protein>
<evidence type="ECO:0000256" key="2">
    <source>
        <dbReference type="ARBA" id="ARBA00022692"/>
    </source>
</evidence>
<keyword evidence="9" id="KW-1185">Reference proteome</keyword>